<evidence type="ECO:0000259" key="2">
    <source>
        <dbReference type="SMART" id="SM00198"/>
    </source>
</evidence>
<keyword evidence="4" id="KW-1185">Reference proteome</keyword>
<dbReference type="SMART" id="SM00198">
    <property type="entry name" value="SCP"/>
    <property type="match status" value="1"/>
</dbReference>
<dbReference type="OrthoDB" id="337038at2759"/>
<feature type="signal peptide" evidence="1">
    <location>
        <begin position="1"/>
        <end position="19"/>
    </location>
</feature>
<dbReference type="AlphaFoldDB" id="A0A8J2MB85"/>
<dbReference type="EMBL" id="CAJVCH010570607">
    <property type="protein sequence ID" value="CAG7835356.1"/>
    <property type="molecule type" value="Genomic_DNA"/>
</dbReference>
<organism evidence="3 4">
    <name type="scientific">Allacma fusca</name>
    <dbReference type="NCBI Taxonomy" id="39272"/>
    <lineage>
        <taxon>Eukaryota</taxon>
        <taxon>Metazoa</taxon>
        <taxon>Ecdysozoa</taxon>
        <taxon>Arthropoda</taxon>
        <taxon>Hexapoda</taxon>
        <taxon>Collembola</taxon>
        <taxon>Symphypleona</taxon>
        <taxon>Sminthuridae</taxon>
        <taxon>Allacma</taxon>
    </lineage>
</organism>
<feature type="domain" description="SCP" evidence="2">
    <location>
        <begin position="259"/>
        <end position="389"/>
    </location>
</feature>
<evidence type="ECO:0000313" key="3">
    <source>
        <dbReference type="EMBL" id="CAG7835355.1"/>
    </source>
</evidence>
<feature type="chain" id="PRO_5035645199" description="SCP domain-containing protein" evidence="1">
    <location>
        <begin position="20"/>
        <end position="402"/>
    </location>
</feature>
<evidence type="ECO:0000313" key="4">
    <source>
        <dbReference type="Proteomes" id="UP000708208"/>
    </source>
</evidence>
<dbReference type="EMBL" id="CAJVCH010570607">
    <property type="protein sequence ID" value="CAG7835355.1"/>
    <property type="molecule type" value="Genomic_DNA"/>
</dbReference>
<comment type="caution">
    <text evidence="3">The sequence shown here is derived from an EMBL/GenBank/DDBJ whole genome shotgun (WGS) entry which is preliminary data.</text>
</comment>
<protein>
    <recommendedName>
        <fullName evidence="2">SCP domain-containing protein</fullName>
    </recommendedName>
</protein>
<reference evidence="3" key="1">
    <citation type="submission" date="2021-06" db="EMBL/GenBank/DDBJ databases">
        <authorList>
            <person name="Hodson N. C."/>
            <person name="Mongue J. A."/>
            <person name="Jaron S. K."/>
        </authorList>
    </citation>
    <scope>NUCLEOTIDE SEQUENCE</scope>
</reference>
<dbReference type="PANTHER" id="PTHR10334">
    <property type="entry name" value="CYSTEINE-RICH SECRETORY PROTEIN-RELATED"/>
    <property type="match status" value="1"/>
</dbReference>
<dbReference type="InterPro" id="IPR014044">
    <property type="entry name" value="CAP_dom"/>
</dbReference>
<dbReference type="InterPro" id="IPR001283">
    <property type="entry name" value="CRISP-related"/>
</dbReference>
<keyword evidence="1" id="KW-0732">Signal</keyword>
<proteinExistence type="predicted"/>
<dbReference type="Pfam" id="PF00188">
    <property type="entry name" value="CAP"/>
    <property type="match status" value="1"/>
</dbReference>
<dbReference type="Proteomes" id="UP000708208">
    <property type="component" value="Unassembled WGS sequence"/>
</dbReference>
<evidence type="ECO:0000256" key="1">
    <source>
        <dbReference type="SAM" id="SignalP"/>
    </source>
</evidence>
<name>A0A8J2MB85_9HEXA</name>
<accession>A0A8J2MB85</accession>
<gene>
    <name evidence="3" type="ORF">AFUS01_LOCUS44737</name>
</gene>
<sequence length="402" mass="45941">MLLFLLGIFSLSIFPIIIADGDSGLKLIVAKTTRYGGYITKAFEVDDECTEIFEPWGNTYNRWNLKIVGKCVAVFKSPNCQGVSTFLMKENKPTFREYMKKIHVYSVQQCNNKISSDRVTRRPAILPLLADRSFAHHVERKTNTGGLINREILPQDPLPAVKPLRLALPKRDSFVTFYTRRGFRGVRYTTVINKRCVDLPVFYQRRVTSLKNLKDCIRLYEEVNCGGRSVQILPDDALKQNLALANFDNFARSFGTCEDFQRLGLELNNYYRALHNSPPLQMRESLNNAAQLMAEYLATQPALPVPKGFVSAELFYATNNGPENTLALVREAFESWYGAKELYDWDNPVASRFTQLIWKNTRYFGLGTARLGNRSVVVANYYPRGNYPGEFKDNVLRSDTDK</sequence>